<feature type="domain" description="GTP cyclohydrolase II" evidence="13">
    <location>
        <begin position="326"/>
        <end position="463"/>
    </location>
</feature>
<dbReference type="SUPFAM" id="SSF55821">
    <property type="entry name" value="YrdC/RibB"/>
    <property type="match status" value="1"/>
</dbReference>
<dbReference type="EC" id="4.1.99.12" evidence="5"/>
<protein>
    <recommendedName>
        <fullName evidence="5">3,4-dihydroxy-2-butanone-4-phosphate synthase</fullName>
        <ecNumber evidence="5">4.1.99.12</ecNumber>
    </recommendedName>
</protein>
<keyword evidence="11" id="KW-0809">Transit peptide</keyword>
<proteinExistence type="inferred from homology"/>
<dbReference type="InterPro" id="IPR036144">
    <property type="entry name" value="RibA-like_sf"/>
</dbReference>
<evidence type="ECO:0000313" key="14">
    <source>
        <dbReference type="EMBL" id="QCD84669.1"/>
    </source>
</evidence>
<dbReference type="GO" id="GO:0009231">
    <property type="term" value="P:riboflavin biosynthetic process"/>
    <property type="evidence" value="ECO:0007669"/>
    <property type="project" value="UniProtKB-UniPathway"/>
</dbReference>
<evidence type="ECO:0000256" key="2">
    <source>
        <dbReference type="ARBA" id="ARBA00004904"/>
    </source>
</evidence>
<comment type="similarity">
    <text evidence="4">In the C-terminal section; belongs to the GTP cyclohydrolase II family.</text>
</comment>
<comment type="pathway">
    <text evidence="2">Cofactor biosynthesis; riboflavin biosynthesis; 2-hydroxy-3-oxobutyl phosphate from D-ribulose 5-phosphate: step 1/1.</text>
</comment>
<dbReference type="NCBIfam" id="TIGR00506">
    <property type="entry name" value="ribB"/>
    <property type="match status" value="1"/>
</dbReference>
<evidence type="ECO:0000256" key="5">
    <source>
        <dbReference type="ARBA" id="ARBA00012153"/>
    </source>
</evidence>
<keyword evidence="9" id="KW-0479">Metal-binding</keyword>
<dbReference type="Gene3D" id="3.40.50.10990">
    <property type="entry name" value="GTP cyclohydrolase II"/>
    <property type="match status" value="1"/>
</dbReference>
<dbReference type="Proteomes" id="UP000501690">
    <property type="component" value="Linkage Group LG2"/>
</dbReference>
<dbReference type="GO" id="GO:0008686">
    <property type="term" value="F:3,4-dihydroxy-2-butanone-4-phosphate synthase activity"/>
    <property type="evidence" value="ECO:0007669"/>
    <property type="project" value="UniProtKB-EC"/>
</dbReference>
<dbReference type="FunFam" id="3.90.870.10:FF:000005">
    <property type="entry name" value="Bifunctional riboflavin biosynthesis protein RIBA 1 chloroplastic"/>
    <property type="match status" value="1"/>
</dbReference>
<dbReference type="Gene3D" id="3.90.870.10">
    <property type="entry name" value="DHBP synthase"/>
    <property type="match status" value="1"/>
</dbReference>
<name>A0A4D6L814_VIGUN</name>
<dbReference type="GO" id="GO:0005525">
    <property type="term" value="F:GTP binding"/>
    <property type="evidence" value="ECO:0007669"/>
    <property type="project" value="UniProtKB-KW"/>
</dbReference>
<accession>A0A4D6L814</accession>
<keyword evidence="7" id="KW-0686">Riboflavin biosynthesis</keyword>
<evidence type="ECO:0000256" key="9">
    <source>
        <dbReference type="ARBA" id="ARBA00022723"/>
    </source>
</evidence>
<keyword evidence="12" id="KW-0342">GTP-binding</keyword>
<evidence type="ECO:0000256" key="10">
    <source>
        <dbReference type="ARBA" id="ARBA00022741"/>
    </source>
</evidence>
<keyword evidence="10" id="KW-0547">Nucleotide-binding</keyword>
<evidence type="ECO:0000256" key="8">
    <source>
        <dbReference type="ARBA" id="ARBA00022640"/>
    </source>
</evidence>
<evidence type="ECO:0000313" key="15">
    <source>
        <dbReference type="Proteomes" id="UP000501690"/>
    </source>
</evidence>
<comment type="similarity">
    <text evidence="3">In the N-terminal section; belongs to the DHBP synthase family.</text>
</comment>
<evidence type="ECO:0000256" key="4">
    <source>
        <dbReference type="ARBA" id="ARBA00008976"/>
    </source>
</evidence>
<keyword evidence="6" id="KW-0150">Chloroplast</keyword>
<evidence type="ECO:0000256" key="11">
    <source>
        <dbReference type="ARBA" id="ARBA00022946"/>
    </source>
</evidence>
<dbReference type="HAMAP" id="MF_00180">
    <property type="entry name" value="RibB"/>
    <property type="match status" value="1"/>
</dbReference>
<dbReference type="AlphaFoldDB" id="A0A4D6L814"/>
<evidence type="ECO:0000256" key="3">
    <source>
        <dbReference type="ARBA" id="ARBA00005520"/>
    </source>
</evidence>
<keyword evidence="15" id="KW-1185">Reference proteome</keyword>
<sequence length="466" mass="51398">MAFVNFHCSSMLLHSCSKQCIVSGVPLLRPKPDFMLDNPIRNVKFSFKVDKVRAVISGEGDLLSHPNNCTGSRKSDLLHKLVEEPTRIVSDEINPAINGFFADRNEHELDCPTQGFSSIPEAIEDIRQGKLVIVVDDEDRENEGDLIMAASMVTPEAVAFIVKHGTGIVCVSMKEQDLERLQLPLMVAQKNNEEKLGTTFTVTVDAKEGITTGVSAEDRATTILKLASRNSSSDDFNRPGHIFPLKYREGGVLKRPGHTEASVDLAVLAGLEPAAVLCEIVDDDGSMARLPKLRQMANQQNLKIISIADLIRYRMKREKFVECASAAVVSTMWGHFKAYCYRSCLDGIEHIAMVKGEIGDGKNVLVRVHSECVIGDIFGATTTCECRNQLVVALKQIEAAGRGVLVYLRGHEGIGLDHIVHDCHSEDHKYEELNVTGDSTEYGIGAQILRDLGVHTICLMTRKKWC</sequence>
<gene>
    <name evidence="14" type="ORF">DEO72_LG2g5024</name>
</gene>
<dbReference type="SUPFAM" id="SSF142695">
    <property type="entry name" value="RibA-like"/>
    <property type="match status" value="1"/>
</dbReference>
<evidence type="ECO:0000256" key="12">
    <source>
        <dbReference type="ARBA" id="ARBA00023134"/>
    </source>
</evidence>
<dbReference type="PANTHER" id="PTHR21327">
    <property type="entry name" value="GTP CYCLOHYDROLASE II-RELATED"/>
    <property type="match status" value="1"/>
</dbReference>
<evidence type="ECO:0000256" key="6">
    <source>
        <dbReference type="ARBA" id="ARBA00022528"/>
    </source>
</evidence>
<evidence type="ECO:0000256" key="7">
    <source>
        <dbReference type="ARBA" id="ARBA00022619"/>
    </source>
</evidence>
<dbReference type="Pfam" id="PF00925">
    <property type="entry name" value="GTP_cyclohydro2"/>
    <property type="match status" value="1"/>
</dbReference>
<comment type="subcellular location">
    <subcellularLocation>
        <location evidence="1">Plastid</location>
        <location evidence="1">Chloroplast</location>
    </subcellularLocation>
</comment>
<keyword evidence="14" id="KW-0378">Hydrolase</keyword>
<dbReference type="GO" id="GO:0046872">
    <property type="term" value="F:metal ion binding"/>
    <property type="evidence" value="ECO:0007669"/>
    <property type="project" value="UniProtKB-KW"/>
</dbReference>
<dbReference type="GO" id="GO:0016787">
    <property type="term" value="F:hydrolase activity"/>
    <property type="evidence" value="ECO:0007669"/>
    <property type="project" value="UniProtKB-KW"/>
</dbReference>
<dbReference type="PANTHER" id="PTHR21327:SF18">
    <property type="entry name" value="3,4-DIHYDROXY-2-BUTANONE 4-PHOSPHATE SYNTHASE"/>
    <property type="match status" value="1"/>
</dbReference>
<dbReference type="EMBL" id="CP039346">
    <property type="protein sequence ID" value="QCD84669.1"/>
    <property type="molecule type" value="Genomic_DNA"/>
</dbReference>
<keyword evidence="8" id="KW-0934">Plastid</keyword>
<dbReference type="UniPathway" id="UPA00275"/>
<dbReference type="InterPro" id="IPR017945">
    <property type="entry name" value="DHBP_synth_RibB-like_a/b_dom"/>
</dbReference>
<evidence type="ECO:0000256" key="1">
    <source>
        <dbReference type="ARBA" id="ARBA00004229"/>
    </source>
</evidence>
<dbReference type="InterPro" id="IPR000422">
    <property type="entry name" value="DHBP_synthase_RibB"/>
</dbReference>
<reference evidence="14 15" key="1">
    <citation type="submission" date="2019-04" db="EMBL/GenBank/DDBJ databases">
        <title>An improved genome assembly and genetic linkage map for asparagus bean, Vigna unguiculata ssp. sesquipedialis.</title>
        <authorList>
            <person name="Xia Q."/>
            <person name="Zhang R."/>
            <person name="Dong Y."/>
        </authorList>
    </citation>
    <scope>NUCLEOTIDE SEQUENCE [LARGE SCALE GENOMIC DNA]</scope>
    <source>
        <tissue evidence="14">Leaf</tissue>
    </source>
</reference>
<dbReference type="Pfam" id="PF00926">
    <property type="entry name" value="DHBP_synthase"/>
    <property type="match status" value="1"/>
</dbReference>
<evidence type="ECO:0000259" key="13">
    <source>
        <dbReference type="Pfam" id="PF00925"/>
    </source>
</evidence>
<dbReference type="GO" id="GO:0009507">
    <property type="term" value="C:chloroplast"/>
    <property type="evidence" value="ECO:0007669"/>
    <property type="project" value="UniProtKB-SubCell"/>
</dbReference>
<organism evidence="14 15">
    <name type="scientific">Vigna unguiculata</name>
    <name type="common">Cowpea</name>
    <dbReference type="NCBI Taxonomy" id="3917"/>
    <lineage>
        <taxon>Eukaryota</taxon>
        <taxon>Viridiplantae</taxon>
        <taxon>Streptophyta</taxon>
        <taxon>Embryophyta</taxon>
        <taxon>Tracheophyta</taxon>
        <taxon>Spermatophyta</taxon>
        <taxon>Magnoliopsida</taxon>
        <taxon>eudicotyledons</taxon>
        <taxon>Gunneridae</taxon>
        <taxon>Pentapetalae</taxon>
        <taxon>rosids</taxon>
        <taxon>fabids</taxon>
        <taxon>Fabales</taxon>
        <taxon>Fabaceae</taxon>
        <taxon>Papilionoideae</taxon>
        <taxon>50 kb inversion clade</taxon>
        <taxon>NPAAA clade</taxon>
        <taxon>indigoferoid/millettioid clade</taxon>
        <taxon>Phaseoleae</taxon>
        <taxon>Vigna</taxon>
    </lineage>
</organism>
<dbReference type="InterPro" id="IPR032677">
    <property type="entry name" value="GTP_cyclohydro_II"/>
</dbReference>